<dbReference type="Pfam" id="PF13456">
    <property type="entry name" value="RVT_3"/>
    <property type="match status" value="1"/>
</dbReference>
<evidence type="ECO:0000313" key="3">
    <source>
        <dbReference type="EMBL" id="MCH79557.1"/>
    </source>
</evidence>
<reference evidence="3 4" key="1">
    <citation type="journal article" date="2018" name="Front. Plant Sci.">
        <title>Red Clover (Trifolium pratense) and Zigzag Clover (T. medium) - A Picture of Genomic Similarities and Differences.</title>
        <authorList>
            <person name="Dluhosova J."/>
            <person name="Istvanek J."/>
            <person name="Nedelnik J."/>
            <person name="Repkova J."/>
        </authorList>
    </citation>
    <scope>NUCLEOTIDE SEQUENCE [LARGE SCALE GENOMIC DNA]</scope>
    <source>
        <strain evidence="4">cv. 10/8</strain>
        <tissue evidence="3">Leaf</tissue>
    </source>
</reference>
<feature type="domain" description="Reverse transcriptase zinc-binding" evidence="2">
    <location>
        <begin position="167"/>
        <end position="257"/>
    </location>
</feature>
<dbReference type="SUPFAM" id="SSF53098">
    <property type="entry name" value="Ribonuclease H-like"/>
    <property type="match status" value="1"/>
</dbReference>
<dbReference type="InterPro" id="IPR053151">
    <property type="entry name" value="RNase_H-like"/>
</dbReference>
<dbReference type="Gene3D" id="3.30.420.10">
    <property type="entry name" value="Ribonuclease H-like superfamily/Ribonuclease H"/>
    <property type="match status" value="1"/>
</dbReference>
<dbReference type="PANTHER" id="PTHR47723:SF19">
    <property type="entry name" value="POLYNUCLEOTIDYL TRANSFERASE, RIBONUCLEASE H-LIKE SUPERFAMILY PROTEIN"/>
    <property type="match status" value="1"/>
</dbReference>
<feature type="domain" description="RNase H type-1" evidence="1">
    <location>
        <begin position="336"/>
        <end position="457"/>
    </location>
</feature>
<dbReference type="PANTHER" id="PTHR47723">
    <property type="entry name" value="OS05G0353850 PROTEIN"/>
    <property type="match status" value="1"/>
</dbReference>
<dbReference type="CDD" id="cd06222">
    <property type="entry name" value="RNase_H_like"/>
    <property type="match status" value="1"/>
</dbReference>
<dbReference type="GO" id="GO:0003676">
    <property type="term" value="F:nucleic acid binding"/>
    <property type="evidence" value="ECO:0007669"/>
    <property type="project" value="InterPro"/>
</dbReference>
<gene>
    <name evidence="3" type="ORF">A2U01_0000308</name>
</gene>
<dbReference type="InterPro" id="IPR012337">
    <property type="entry name" value="RNaseH-like_sf"/>
</dbReference>
<protein>
    <submittedName>
        <fullName evidence="3">Retrotransposon protein</fullName>
    </submittedName>
</protein>
<evidence type="ECO:0000259" key="1">
    <source>
        <dbReference type="Pfam" id="PF13456"/>
    </source>
</evidence>
<accession>A0A392LX74</accession>
<dbReference type="EMBL" id="LXQA010000192">
    <property type="protein sequence ID" value="MCH79557.1"/>
    <property type="molecule type" value="Genomic_DNA"/>
</dbReference>
<dbReference type="InterPro" id="IPR026960">
    <property type="entry name" value="RVT-Znf"/>
</dbReference>
<name>A0A392LX74_9FABA</name>
<dbReference type="InterPro" id="IPR002156">
    <property type="entry name" value="RNaseH_domain"/>
</dbReference>
<keyword evidence="4" id="KW-1185">Reference proteome</keyword>
<sequence length="483" mass="56023">MLSHGGLGFRHFYGFNLAMLGKYGWNLLTNHDTILSKVLKAKYYPKTGFLEATLGHNPSYVWRSIHASQVVVRRGLKWSIGDGSKINVWHFPWLRDEDNPYITSSIMAGYEGMLVSELLQPNEMQWNEALIHQLFNLIDASEILKIPVSCTRNEDVPVWRFSNNGIYSVRSAYYQLMEVITDNTHLKVEGGWMKMWKLRVPNRVKIFIWRTFCGCLPVRERLLQKGVNCEPKCPCCASVTENEWHCFFGCDAVQEVWRQMSEWETMEQHTQHAQGYVELIFTLLQELDTFEVTRRAREALDDWIRVRRQPDQINSNANDVMQQWWIKPQQGGFKCNVDAACYVAENRYSIGACVRDDAGRFVKAMTSHFVGTPEVQEGEVQGLLVTLKWLQQLQINGIEIEMNCLNVVQHLAKKIVNYTDFGSIIEKCKNVLNLIQNCKVNYVRRQANRVTQELAQVARSYASHYVFEYCPPCIEVIVMNEMH</sequence>
<proteinExistence type="predicted"/>
<dbReference type="InterPro" id="IPR044730">
    <property type="entry name" value="RNase_H-like_dom_plant"/>
</dbReference>
<dbReference type="InterPro" id="IPR036397">
    <property type="entry name" value="RNaseH_sf"/>
</dbReference>
<comment type="caution">
    <text evidence="3">The sequence shown here is derived from an EMBL/GenBank/DDBJ whole genome shotgun (WGS) entry which is preliminary data.</text>
</comment>
<dbReference type="Pfam" id="PF13966">
    <property type="entry name" value="zf-RVT"/>
    <property type="match status" value="1"/>
</dbReference>
<dbReference type="Proteomes" id="UP000265520">
    <property type="component" value="Unassembled WGS sequence"/>
</dbReference>
<dbReference type="AlphaFoldDB" id="A0A392LX74"/>
<evidence type="ECO:0000313" key="4">
    <source>
        <dbReference type="Proteomes" id="UP000265520"/>
    </source>
</evidence>
<evidence type="ECO:0000259" key="2">
    <source>
        <dbReference type="Pfam" id="PF13966"/>
    </source>
</evidence>
<dbReference type="GO" id="GO:0004523">
    <property type="term" value="F:RNA-DNA hybrid ribonuclease activity"/>
    <property type="evidence" value="ECO:0007669"/>
    <property type="project" value="InterPro"/>
</dbReference>
<organism evidence="3 4">
    <name type="scientific">Trifolium medium</name>
    <dbReference type="NCBI Taxonomy" id="97028"/>
    <lineage>
        <taxon>Eukaryota</taxon>
        <taxon>Viridiplantae</taxon>
        <taxon>Streptophyta</taxon>
        <taxon>Embryophyta</taxon>
        <taxon>Tracheophyta</taxon>
        <taxon>Spermatophyta</taxon>
        <taxon>Magnoliopsida</taxon>
        <taxon>eudicotyledons</taxon>
        <taxon>Gunneridae</taxon>
        <taxon>Pentapetalae</taxon>
        <taxon>rosids</taxon>
        <taxon>fabids</taxon>
        <taxon>Fabales</taxon>
        <taxon>Fabaceae</taxon>
        <taxon>Papilionoideae</taxon>
        <taxon>50 kb inversion clade</taxon>
        <taxon>NPAAA clade</taxon>
        <taxon>Hologalegina</taxon>
        <taxon>IRL clade</taxon>
        <taxon>Trifolieae</taxon>
        <taxon>Trifolium</taxon>
    </lineage>
</organism>